<evidence type="ECO:0000313" key="7">
    <source>
        <dbReference type="EMBL" id="ESK50529.1"/>
    </source>
</evidence>
<dbReference type="GO" id="GO:0006829">
    <property type="term" value="P:zinc ion transport"/>
    <property type="evidence" value="ECO:0007669"/>
    <property type="project" value="UniProtKB-KW"/>
</dbReference>
<dbReference type="Pfam" id="PF01297">
    <property type="entry name" value="ZnuA"/>
    <property type="match status" value="1"/>
</dbReference>
<dbReference type="AlphaFoldDB" id="V2VS19"/>
<dbReference type="PATRIC" id="fig|1341683.3.peg.2485"/>
<feature type="signal peptide" evidence="6">
    <location>
        <begin position="1"/>
        <end position="20"/>
    </location>
</feature>
<dbReference type="GO" id="GO:0046872">
    <property type="term" value="F:metal ion binding"/>
    <property type="evidence" value="ECO:0007669"/>
    <property type="project" value="InterPro"/>
</dbReference>
<gene>
    <name evidence="7" type="ORF">P255_02511</name>
</gene>
<evidence type="ECO:0000256" key="5">
    <source>
        <dbReference type="ARBA" id="ARBA00022906"/>
    </source>
</evidence>
<keyword evidence="5" id="KW-0406">Ion transport</keyword>
<accession>V2VS19</accession>
<dbReference type="HOGENOM" id="CLU_074098_0_0_6"/>
<proteinExistence type="inferred from homology"/>
<evidence type="ECO:0000256" key="6">
    <source>
        <dbReference type="SAM" id="SignalP"/>
    </source>
</evidence>
<keyword evidence="5" id="KW-0862">Zinc</keyword>
<dbReference type="PANTHER" id="PTHR42953">
    <property type="entry name" value="HIGH-AFFINITY ZINC UPTAKE SYSTEM PROTEIN ZNUA-RELATED"/>
    <property type="match status" value="1"/>
</dbReference>
<comment type="similarity">
    <text evidence="1">Belongs to the bacterial solute-binding protein 9 family.</text>
</comment>
<keyword evidence="5" id="KW-0864">Zinc transport</keyword>
<dbReference type="EMBL" id="AYEU01000007">
    <property type="protein sequence ID" value="ESK50529.1"/>
    <property type="molecule type" value="Genomic_DNA"/>
</dbReference>
<evidence type="ECO:0000256" key="4">
    <source>
        <dbReference type="ARBA" id="ARBA00022729"/>
    </source>
</evidence>
<keyword evidence="4 6" id="KW-0732">Signal</keyword>
<evidence type="ECO:0000256" key="2">
    <source>
        <dbReference type="ARBA" id="ARBA00015915"/>
    </source>
</evidence>
<feature type="chain" id="PRO_5004711125" description="High-affinity zinc uptake system protein ZnuA" evidence="6">
    <location>
        <begin position="21"/>
        <end position="279"/>
    </location>
</feature>
<evidence type="ECO:0000256" key="1">
    <source>
        <dbReference type="ARBA" id="ARBA00011028"/>
    </source>
</evidence>
<dbReference type="Gene3D" id="3.40.50.1980">
    <property type="entry name" value="Nitrogenase molybdenum iron protein domain"/>
    <property type="match status" value="1"/>
</dbReference>
<evidence type="ECO:0000256" key="3">
    <source>
        <dbReference type="ARBA" id="ARBA00022448"/>
    </source>
</evidence>
<evidence type="ECO:0000313" key="8">
    <source>
        <dbReference type="Proteomes" id="UP000018418"/>
    </source>
</evidence>
<sequence>MMARFFAACVLLCMSGSLWAQGLVISIHPLYLIAKEVTKGVETPTLLLGNQSGHDVQLTPANRKAVQDAELVIWLGKAHEAPLDKLLGHNPKAISLLNSKILGTFPVRDVQGKPIANTIDTHVWLDPNNAVRIGFFIAALRSQQHPEHKAQYWANAKTFAQQLLVRSKQVGTYRNTVDYWSYHDAYQYLEHALNLHLAGALSSDPHIPATVTQIKYLNDHRPYPQMCLLAEGQANSQYQILQPVRFQAVDESMSAENDFIQGWTDLAKNIQNCARNIRK</sequence>
<organism evidence="7 8">
    <name type="scientific">Acinetobacter brisouii CIP 110357</name>
    <dbReference type="NCBI Taxonomy" id="1341683"/>
    <lineage>
        <taxon>Bacteria</taxon>
        <taxon>Pseudomonadati</taxon>
        <taxon>Pseudomonadota</taxon>
        <taxon>Gammaproteobacteria</taxon>
        <taxon>Moraxellales</taxon>
        <taxon>Moraxellaceae</taxon>
        <taxon>Acinetobacter</taxon>
    </lineage>
</organism>
<dbReference type="InterPro" id="IPR006127">
    <property type="entry name" value="ZnuA-like"/>
</dbReference>
<dbReference type="Proteomes" id="UP000018418">
    <property type="component" value="Unassembled WGS sequence"/>
</dbReference>
<name>V2VS19_9GAMM</name>
<keyword evidence="8" id="KW-1185">Reference proteome</keyword>
<dbReference type="InterPro" id="IPR050492">
    <property type="entry name" value="Bact_metal-bind_prot9"/>
</dbReference>
<dbReference type="STRING" id="396323.VH98_04520"/>
<keyword evidence="3" id="KW-0813">Transport</keyword>
<dbReference type="SUPFAM" id="SSF53807">
    <property type="entry name" value="Helical backbone' metal receptor"/>
    <property type="match status" value="1"/>
</dbReference>
<dbReference type="PANTHER" id="PTHR42953:SF3">
    <property type="entry name" value="HIGH-AFFINITY ZINC UPTAKE SYSTEM PROTEIN ZNUA"/>
    <property type="match status" value="1"/>
</dbReference>
<reference evidence="7 8" key="1">
    <citation type="submission" date="2013-10" db="EMBL/GenBank/DDBJ databases">
        <title>The Genome Sequence of Acinetobacter brisouii CIP 110357.</title>
        <authorList>
            <consortium name="The Broad Institute Genomics Platform"/>
            <consortium name="The Broad Institute Genome Sequencing Center for Infectious Disease"/>
            <person name="Cerqueira G."/>
            <person name="Feldgarden M."/>
            <person name="Courvalin P."/>
            <person name="Grillot-Courvalin C."/>
            <person name="Clermont D."/>
            <person name="Rocha E."/>
            <person name="Yoon E.-J."/>
            <person name="Nemec A."/>
            <person name="Young S.K."/>
            <person name="Zeng Q."/>
            <person name="Gargeya S."/>
            <person name="Fitzgerald M."/>
            <person name="Abouelleil A."/>
            <person name="Alvarado L."/>
            <person name="Berlin A.M."/>
            <person name="Chapman S.B."/>
            <person name="Gainer-Dewar J."/>
            <person name="Goldberg J."/>
            <person name="Gnerre S."/>
            <person name="Griggs A."/>
            <person name="Gujja S."/>
            <person name="Hansen M."/>
            <person name="Howarth C."/>
            <person name="Imamovic A."/>
            <person name="Ireland A."/>
            <person name="Larimer J."/>
            <person name="McCowan C."/>
            <person name="Murphy C."/>
            <person name="Pearson M."/>
            <person name="Poon T.W."/>
            <person name="Priest M."/>
            <person name="Roberts A."/>
            <person name="Saif S."/>
            <person name="Shea T."/>
            <person name="Sykes S."/>
            <person name="Wortman J."/>
            <person name="Nusbaum C."/>
            <person name="Birren B."/>
        </authorList>
    </citation>
    <scope>NUCLEOTIDE SEQUENCE [LARGE SCALE GENOMIC DNA]</scope>
    <source>
        <strain evidence="7 8">CIP 110357</strain>
    </source>
</reference>
<comment type="caution">
    <text evidence="7">The sequence shown here is derived from an EMBL/GenBank/DDBJ whole genome shotgun (WGS) entry which is preliminary data.</text>
</comment>
<dbReference type="OrthoDB" id="7346865at2"/>
<protein>
    <recommendedName>
        <fullName evidence="2">High-affinity zinc uptake system protein ZnuA</fullName>
    </recommendedName>
</protein>